<dbReference type="InterPro" id="IPR018060">
    <property type="entry name" value="HTH_AraC"/>
</dbReference>
<protein>
    <submittedName>
        <fullName evidence="5">AraC family transcriptional regulator</fullName>
    </submittedName>
</protein>
<dbReference type="PANTHER" id="PTHR43280:SF28">
    <property type="entry name" value="HTH-TYPE TRANSCRIPTIONAL ACTIVATOR RHAS"/>
    <property type="match status" value="1"/>
</dbReference>
<dbReference type="SUPFAM" id="SSF46689">
    <property type="entry name" value="Homeodomain-like"/>
    <property type="match status" value="2"/>
</dbReference>
<dbReference type="InterPro" id="IPR009057">
    <property type="entry name" value="Homeodomain-like_sf"/>
</dbReference>
<keyword evidence="2" id="KW-0238">DNA-binding</keyword>
<dbReference type="InterPro" id="IPR037923">
    <property type="entry name" value="HTH-like"/>
</dbReference>
<keyword evidence="6" id="KW-1185">Reference proteome</keyword>
<evidence type="ECO:0000256" key="3">
    <source>
        <dbReference type="ARBA" id="ARBA00023163"/>
    </source>
</evidence>
<dbReference type="RefSeq" id="WP_127456243.1">
    <property type="nucleotide sequence ID" value="NZ_JAROBY010000047.1"/>
</dbReference>
<keyword evidence="1" id="KW-0805">Transcription regulation</keyword>
<evidence type="ECO:0000313" key="5">
    <source>
        <dbReference type="EMBL" id="MEB4797284.1"/>
    </source>
</evidence>
<organism evidence="5 6">
    <name type="scientific">Paenibacillus chondroitinus</name>
    <dbReference type="NCBI Taxonomy" id="59842"/>
    <lineage>
        <taxon>Bacteria</taxon>
        <taxon>Bacillati</taxon>
        <taxon>Bacillota</taxon>
        <taxon>Bacilli</taxon>
        <taxon>Bacillales</taxon>
        <taxon>Paenibacillaceae</taxon>
        <taxon>Paenibacillus</taxon>
    </lineage>
</organism>
<dbReference type="Proteomes" id="UP001355653">
    <property type="component" value="Unassembled WGS sequence"/>
</dbReference>
<dbReference type="SMART" id="SM00342">
    <property type="entry name" value="HTH_ARAC"/>
    <property type="match status" value="1"/>
</dbReference>
<dbReference type="Pfam" id="PF02311">
    <property type="entry name" value="AraC_binding"/>
    <property type="match status" value="1"/>
</dbReference>
<dbReference type="Pfam" id="PF12833">
    <property type="entry name" value="HTH_18"/>
    <property type="match status" value="1"/>
</dbReference>
<dbReference type="SUPFAM" id="SSF51215">
    <property type="entry name" value="Regulatory protein AraC"/>
    <property type="match status" value="1"/>
</dbReference>
<evidence type="ECO:0000256" key="1">
    <source>
        <dbReference type="ARBA" id="ARBA00023015"/>
    </source>
</evidence>
<dbReference type="InterPro" id="IPR003313">
    <property type="entry name" value="AraC-bd"/>
</dbReference>
<feature type="domain" description="HTH araC/xylS-type" evidence="4">
    <location>
        <begin position="156"/>
        <end position="254"/>
    </location>
</feature>
<reference evidence="5 6" key="1">
    <citation type="submission" date="2023-03" db="EMBL/GenBank/DDBJ databases">
        <title>Bacillus Genome Sequencing.</title>
        <authorList>
            <person name="Dunlap C."/>
        </authorList>
    </citation>
    <scope>NUCLEOTIDE SEQUENCE [LARGE SCALE GENOMIC DNA]</scope>
    <source>
        <strain evidence="5 6">NRS-1351</strain>
    </source>
</reference>
<keyword evidence="3" id="KW-0804">Transcription</keyword>
<dbReference type="PANTHER" id="PTHR43280">
    <property type="entry name" value="ARAC-FAMILY TRANSCRIPTIONAL REGULATOR"/>
    <property type="match status" value="1"/>
</dbReference>
<evidence type="ECO:0000256" key="2">
    <source>
        <dbReference type="ARBA" id="ARBA00023125"/>
    </source>
</evidence>
<dbReference type="PROSITE" id="PS01124">
    <property type="entry name" value="HTH_ARAC_FAMILY_2"/>
    <property type="match status" value="1"/>
</dbReference>
<name>A0ABU6DHR6_9BACL</name>
<evidence type="ECO:0000313" key="6">
    <source>
        <dbReference type="Proteomes" id="UP001355653"/>
    </source>
</evidence>
<dbReference type="EMBL" id="JAROBY010000047">
    <property type="protein sequence ID" value="MEB4797284.1"/>
    <property type="molecule type" value="Genomic_DNA"/>
</dbReference>
<comment type="caution">
    <text evidence="5">The sequence shown here is derived from an EMBL/GenBank/DDBJ whole genome shotgun (WGS) entry which is preliminary data.</text>
</comment>
<sequence length="259" mass="30104">MLELVSVYLDDMDPNWHKEEEATLTDILILMTHGRVHYMLNGETLTVEKGDLLLIRKGVMRAGENAQEGAHQKYSVHFHLNERGHELFADAGTHLRLKARSYDYMKQRFAILTQQWFGQRMYADVICTGIAHELLGGFLQETVESRFTSVKLRLMSEVQNYIAAHYREPIRIEELAQLVDRAPNYVTQSFKEVTGLTPISYMHQVRVHAARDLILNTRMTIREVSDFLGYSDQAHFNRVFKKMMGYPPSSLIREVQRRS</sequence>
<evidence type="ECO:0000259" key="4">
    <source>
        <dbReference type="PROSITE" id="PS01124"/>
    </source>
</evidence>
<accession>A0ABU6DHR6</accession>
<dbReference type="Gene3D" id="1.10.10.60">
    <property type="entry name" value="Homeodomain-like"/>
    <property type="match status" value="2"/>
</dbReference>
<gene>
    <name evidence="5" type="ORF">P5G65_25600</name>
</gene>
<proteinExistence type="predicted"/>